<dbReference type="Proteomes" id="UP000266492">
    <property type="component" value="Unassembled WGS sequence"/>
</dbReference>
<reference evidence="2 7" key="4">
    <citation type="journal article" date="2019" name="Nat. Med.">
        <title>A library of human gut bacterial isolates paired with longitudinal multiomics data enables mechanistic microbiome research.</title>
        <authorList>
            <person name="Poyet M."/>
            <person name="Groussin M."/>
            <person name="Gibbons S.M."/>
            <person name="Avila-Pacheco J."/>
            <person name="Jiang X."/>
            <person name="Kearney S.M."/>
            <person name="Perrotta A.R."/>
            <person name="Berdy B."/>
            <person name="Zhao S."/>
            <person name="Lieberman T.D."/>
            <person name="Swanson P.K."/>
            <person name="Smith M."/>
            <person name="Roesemann S."/>
            <person name="Alexander J.E."/>
            <person name="Rich S.A."/>
            <person name="Livny J."/>
            <person name="Vlamakis H."/>
            <person name="Clish C."/>
            <person name="Bullock K."/>
            <person name="Deik A."/>
            <person name="Scott J."/>
            <person name="Pierce K.A."/>
            <person name="Xavier R.J."/>
            <person name="Alm E.J."/>
        </authorList>
    </citation>
    <scope>NUCLEOTIDE SEQUENCE [LARGE SCALE GENOMIC DNA]</scope>
    <source>
        <strain evidence="2 7">BIOML-A183</strain>
    </source>
</reference>
<reference evidence="4 5" key="3">
    <citation type="submission" date="2018-08" db="EMBL/GenBank/DDBJ databases">
        <title>A genome reference for cultivated species of the human gut microbiota.</title>
        <authorList>
            <person name="Zou Y."/>
            <person name="Xue W."/>
            <person name="Luo G."/>
        </authorList>
    </citation>
    <scope>NUCLEOTIDE SEQUENCE [LARGE SCALE GENOMIC DNA]</scope>
    <source>
        <strain evidence="4 5">AF20-9LB</strain>
    </source>
</reference>
<dbReference type="PANTHER" id="PTHR10900:SF77">
    <property type="entry name" value="FI19380P1"/>
    <property type="match status" value="1"/>
</dbReference>
<dbReference type="EMBL" id="CP041395">
    <property type="protein sequence ID" value="QDM11731.1"/>
    <property type="molecule type" value="Genomic_DNA"/>
</dbReference>
<dbReference type="SUPFAM" id="SSF82153">
    <property type="entry name" value="FAS1 domain"/>
    <property type="match status" value="2"/>
</dbReference>
<dbReference type="Pfam" id="PF17133">
    <property type="entry name" value="DUF5108"/>
    <property type="match status" value="1"/>
</dbReference>
<evidence type="ECO:0000313" key="5">
    <source>
        <dbReference type="Proteomes" id="UP000266492"/>
    </source>
</evidence>
<proteinExistence type="predicted"/>
<evidence type="ECO:0000259" key="1">
    <source>
        <dbReference type="PROSITE" id="PS50213"/>
    </source>
</evidence>
<organism evidence="4 5">
    <name type="scientific">Bacteroides ovatus</name>
    <dbReference type="NCBI Taxonomy" id="28116"/>
    <lineage>
        <taxon>Bacteria</taxon>
        <taxon>Pseudomonadati</taxon>
        <taxon>Bacteroidota</taxon>
        <taxon>Bacteroidia</taxon>
        <taxon>Bacteroidales</taxon>
        <taxon>Bacteroidaceae</taxon>
        <taxon>Bacteroides</taxon>
    </lineage>
</organism>
<dbReference type="EMBL" id="VWLX01000002">
    <property type="protein sequence ID" value="KAA3808442.1"/>
    <property type="molecule type" value="Genomic_DNA"/>
</dbReference>
<dbReference type="InterPro" id="IPR036378">
    <property type="entry name" value="FAS1_dom_sf"/>
</dbReference>
<feature type="domain" description="FAS1" evidence="1">
    <location>
        <begin position="192"/>
        <end position="363"/>
    </location>
</feature>
<dbReference type="InterPro" id="IPR050904">
    <property type="entry name" value="Adhesion/Biosynth-related"/>
</dbReference>
<dbReference type="Gene3D" id="2.30.180.10">
    <property type="entry name" value="FAS1 domain"/>
    <property type="match status" value="2"/>
</dbReference>
<evidence type="ECO:0000313" key="6">
    <source>
        <dbReference type="Proteomes" id="UP000318823"/>
    </source>
</evidence>
<sequence>MINNQTMNKMKKIGRIYWMLLIILCTACNDPYEGDTFSVYDIQPAATYLSSRSGEFSEWISIMKYADLYNAVNQATQYFTLFVPTNEAVKAFYTKKGITSIEELGVEYARNLVSFHIVQDTISQEKFIEQEGTLSKKTVSDDFLSVSFGSAENGGGGLQSVYLNKEAHVIEFANLVSNGYVYVLENTLTPLTESVYQRIAENGDYTILKGALDATGWGKEINTIYDTIENQSGGTTQQKRNYTFLAVTDAVFSENGISSLQDLVRKLEAGSDYTNPDNALYQYVAYHILPGSYDLKKMRSFDTADVTSKIWDTSSTGNIVKVSNKNDIFYLNYADEEHRATFLEDYSDLQAKNGYIHQVSTWLPIAEAEPETVLFDLCNYSLIGEWIAAGHGEEGIKFQAVGDEEKKCSVTELNCYQYELVNPAGAYDSYYNVTYFQISSKNDWKTANNGDLLMLNIGNTGWVSMQTPSIIKGKYKVTLQFGYATSQLFIKQQSNSNGGQMDFKLISGTEEVLLNEQTEYKPYTELEGSAPKLGLYKSVINNEIEFTDTQSYTLKIVLKDPGASASSNSKYRIYLDYILFEPVIEE</sequence>
<dbReference type="EMBL" id="QRVZ01000020">
    <property type="protein sequence ID" value="RGS80902.1"/>
    <property type="molecule type" value="Genomic_DNA"/>
</dbReference>
<reference evidence="6" key="1">
    <citation type="journal article" date="2018" name="J. Anim. Genet.">
        <title>Acquired interbacterial defense systems protect against interspecies antagonism in the human gut microbiome.</title>
        <authorList>
            <person name="Ross B.D."/>
            <person name="Verster A.J."/>
            <person name="Radey M.C."/>
            <person name="Schmidtke D.T."/>
            <person name="Pope C.E."/>
            <person name="Hoffman L.R."/>
            <person name="Hajjar A."/>
            <person name="Peterson S.B."/>
            <person name="Borenstein E."/>
            <person name="Mougous J."/>
        </authorList>
    </citation>
    <scope>NUCLEOTIDE SEQUENCE [LARGE SCALE GENOMIC DNA]</scope>
    <source>
        <strain evidence="6">3725 D1 iv</strain>
    </source>
</reference>
<dbReference type="Proteomes" id="UP000460135">
    <property type="component" value="Unassembled WGS sequence"/>
</dbReference>
<dbReference type="InterPro" id="IPR000782">
    <property type="entry name" value="FAS1_domain"/>
</dbReference>
<feature type="domain" description="FAS1" evidence="1">
    <location>
        <begin position="43"/>
        <end position="188"/>
    </location>
</feature>
<evidence type="ECO:0000313" key="7">
    <source>
        <dbReference type="Proteomes" id="UP000460135"/>
    </source>
</evidence>
<dbReference type="PANTHER" id="PTHR10900">
    <property type="entry name" value="PERIOSTIN-RELATED"/>
    <property type="match status" value="1"/>
</dbReference>
<accession>A0A395VSI6</accession>
<dbReference type="AlphaFoldDB" id="A0A395VSI6"/>
<dbReference type="PROSITE" id="PS50213">
    <property type="entry name" value="FAS1"/>
    <property type="match status" value="2"/>
</dbReference>
<evidence type="ECO:0000313" key="3">
    <source>
        <dbReference type="EMBL" id="QDM11731.1"/>
    </source>
</evidence>
<evidence type="ECO:0000313" key="4">
    <source>
        <dbReference type="EMBL" id="RGS80902.1"/>
    </source>
</evidence>
<protein>
    <submittedName>
        <fullName evidence="4">DUF5108 domain-containing protein</fullName>
    </submittedName>
</protein>
<reference evidence="3" key="2">
    <citation type="journal article" date="2018" name="Nature">
        <title>Human gut bacteria contain acquired interbacterial defence systems.</title>
        <authorList>
            <person name="Ross B.D."/>
            <person name="Verster A.J."/>
            <person name="Radey M.C."/>
            <person name="Schmidtke D.T."/>
            <person name="Pope C.E."/>
            <person name="Hoffman L.R."/>
            <person name="Hajjar A."/>
            <person name="Peterson S.B."/>
            <person name="Borenstein E."/>
            <person name="Mougous J."/>
        </authorList>
    </citation>
    <scope>NUCLEOTIDE SEQUENCE</scope>
    <source>
        <strain evidence="3">3725 D1 iv</strain>
    </source>
</reference>
<evidence type="ECO:0000313" key="2">
    <source>
        <dbReference type="EMBL" id="KAA3808442.1"/>
    </source>
</evidence>
<reference evidence="3" key="5">
    <citation type="submission" date="2019-07" db="EMBL/GenBank/DDBJ databases">
        <authorList>
            <person name="Ross B.D."/>
            <person name="Verster A.J."/>
            <person name="Radey M.C."/>
            <person name="Schmidtke D.T."/>
            <person name="Pope C.E."/>
            <person name="Hoffman L.R."/>
            <person name="Hajjar A."/>
            <person name="Peterson S.B."/>
            <person name="Borenstein E."/>
            <person name="Mougous J.D."/>
        </authorList>
    </citation>
    <scope>NUCLEOTIDE SEQUENCE</scope>
    <source>
        <strain evidence="3">3725 D1 iv</strain>
    </source>
</reference>
<dbReference type="Pfam" id="PF02469">
    <property type="entry name" value="Fasciclin"/>
    <property type="match status" value="2"/>
</dbReference>
<name>A0A395VSI6_BACOV</name>
<dbReference type="Proteomes" id="UP000318823">
    <property type="component" value="Chromosome"/>
</dbReference>
<gene>
    <name evidence="4" type="ORF">DWX70_20280</name>
    <name evidence="3" type="ORF">DYI28_25190</name>
    <name evidence="2" type="ORF">F3F51_03465</name>
</gene>
<dbReference type="SMART" id="SM00554">
    <property type="entry name" value="FAS1"/>
    <property type="match status" value="2"/>
</dbReference>
<dbReference type="InterPro" id="IPR033401">
    <property type="entry name" value="DUF5108"/>
</dbReference>